<evidence type="ECO:0008006" key="3">
    <source>
        <dbReference type="Google" id="ProtNLM"/>
    </source>
</evidence>
<dbReference type="PATRIC" id="fig|1224164.3.peg.2159"/>
<organism evidence="1 2">
    <name type="scientific">Corynebacterium vitaeruminis DSM 20294</name>
    <dbReference type="NCBI Taxonomy" id="1224164"/>
    <lineage>
        <taxon>Bacteria</taxon>
        <taxon>Bacillati</taxon>
        <taxon>Actinomycetota</taxon>
        <taxon>Actinomycetes</taxon>
        <taxon>Mycobacteriales</taxon>
        <taxon>Corynebacteriaceae</taxon>
        <taxon>Corynebacterium</taxon>
    </lineage>
</organism>
<proteinExistence type="predicted"/>
<keyword evidence="2" id="KW-1185">Reference proteome</keyword>
<dbReference type="InterPro" id="IPR007061">
    <property type="entry name" value="MST-like"/>
</dbReference>
<protein>
    <recommendedName>
        <fullName evidence="3">Mini-circle protein</fullName>
    </recommendedName>
</protein>
<dbReference type="eggNOG" id="COG2318">
    <property type="taxonomic scope" value="Bacteria"/>
</dbReference>
<dbReference type="AlphaFoldDB" id="W5Y3T3"/>
<dbReference type="SUPFAM" id="SSF109854">
    <property type="entry name" value="DinB/YfiT-like putative metalloenzymes"/>
    <property type="match status" value="1"/>
</dbReference>
<dbReference type="Pfam" id="PF04978">
    <property type="entry name" value="MST"/>
    <property type="match status" value="1"/>
</dbReference>
<dbReference type="InterPro" id="IPR034660">
    <property type="entry name" value="DinB/YfiT-like"/>
</dbReference>
<evidence type="ECO:0000313" key="1">
    <source>
        <dbReference type="EMBL" id="AHI23525.1"/>
    </source>
</evidence>
<dbReference type="HOGENOM" id="CLU_097062_2_1_11"/>
<dbReference type="KEGG" id="cvt:B843_10725"/>
<dbReference type="STRING" id="1224164.B843_10725"/>
<gene>
    <name evidence="1" type="ORF">B843_10725</name>
</gene>
<dbReference type="Proteomes" id="UP000019222">
    <property type="component" value="Chromosome"/>
</dbReference>
<dbReference type="EMBL" id="CP004353">
    <property type="protein sequence ID" value="AHI23525.1"/>
    <property type="molecule type" value="Genomic_DNA"/>
</dbReference>
<sequence length="172" mass="19120">MANPSSNPDQAEFYAAPMMVQLREFLAQHRRALAHCLEGVTETEARVRLVPSKTTLLGLVKHATFVEQVWFQEARTGIPRAELGIAGTPDASFDLAETDTIESVLRAYGKAIKASDQALDGAQLDDVWSGNRRGDLTVSWILLHVLRELAQHLGHAEILREQILSFRVDLPH</sequence>
<dbReference type="RefSeq" id="WP_025253517.1">
    <property type="nucleotide sequence ID" value="NZ_CP004353.1"/>
</dbReference>
<evidence type="ECO:0000313" key="2">
    <source>
        <dbReference type="Proteomes" id="UP000019222"/>
    </source>
</evidence>
<dbReference type="Gene3D" id="1.20.120.450">
    <property type="entry name" value="dinb family like domain"/>
    <property type="match status" value="1"/>
</dbReference>
<name>W5Y3T3_9CORY</name>
<reference evidence="1 2" key="1">
    <citation type="submission" date="2013-02" db="EMBL/GenBank/DDBJ databases">
        <title>The complete genome sequence of Corynebacterium vitaeruminis DSM 20294.</title>
        <authorList>
            <person name="Ruckert C."/>
            <person name="Albersmeier A."/>
            <person name="Kalinowski J."/>
        </authorList>
    </citation>
    <scope>NUCLEOTIDE SEQUENCE [LARGE SCALE GENOMIC DNA]</scope>
    <source>
        <strain evidence="2">ATCC 10234</strain>
    </source>
</reference>
<accession>W5Y3T3</accession>